<dbReference type="EC" id="2.7.7.7" evidence="12"/>
<dbReference type="Gene3D" id="3.30.70.2820">
    <property type="match status" value="1"/>
</dbReference>
<evidence type="ECO:0000256" key="6">
    <source>
        <dbReference type="ARBA" id="ARBA00022723"/>
    </source>
</evidence>
<organism evidence="18 19">
    <name type="scientific">Nakaseomyces bracarensis</name>
    <dbReference type="NCBI Taxonomy" id="273131"/>
    <lineage>
        <taxon>Eukaryota</taxon>
        <taxon>Fungi</taxon>
        <taxon>Dikarya</taxon>
        <taxon>Ascomycota</taxon>
        <taxon>Saccharomycotina</taxon>
        <taxon>Saccharomycetes</taxon>
        <taxon>Saccharomycetales</taxon>
        <taxon>Saccharomycetaceae</taxon>
        <taxon>Nakaseomyces</taxon>
    </lineage>
</organism>
<dbReference type="InterPro" id="IPR012337">
    <property type="entry name" value="RNaseH-like_sf"/>
</dbReference>
<keyword evidence="19" id="KW-1185">Reference proteome</keyword>
<feature type="compositionally biased region" description="Polar residues" evidence="13">
    <location>
        <begin position="218"/>
        <end position="236"/>
    </location>
</feature>
<comment type="subcellular location">
    <subcellularLocation>
        <location evidence="1">Nucleus</location>
    </subcellularLocation>
</comment>
<gene>
    <name evidence="18" type="ORF">RNJ44_02144</name>
</gene>
<evidence type="ECO:0000259" key="17">
    <source>
        <dbReference type="Pfam" id="PF12254"/>
    </source>
</evidence>
<feature type="domain" description="Zinc finger DNA-directed DNA polymerase family B alpha" evidence="16">
    <location>
        <begin position="1256"/>
        <end position="1449"/>
    </location>
</feature>
<evidence type="ECO:0000256" key="5">
    <source>
        <dbReference type="ARBA" id="ARBA00022705"/>
    </source>
</evidence>
<dbReference type="InterPro" id="IPR017964">
    <property type="entry name" value="DNA-dir_DNA_pol_B_CS"/>
</dbReference>
<feature type="region of interest" description="Disordered" evidence="13">
    <location>
        <begin position="155"/>
        <end position="237"/>
    </location>
</feature>
<name>A0ABR4NML8_9SACH</name>
<sequence>MSSDKLEKLKKLQALRKGKTVEDSDSDGDYDKIYDEIDEKEYRNRKRQELLRDDFVVDDDGVGYVDRGVEEDWGNRSEYSSDEEMENKAGRKKGNNVQPAKNQIGDMLKAHHSKVILSGKQLNNQKKQIKIDDFDDILDEFDVTEDVKPIVTRKRAPMGLSSSPTVKTAMKRAVDGSSSPDQGFKKQKFDRMSMNSSPLKNQIKQHNELHNDEINDDLPTSPTKDSNYIPQDSSLLNALKTEKDDDKSLDMDGESEDDDDIVVTKRKMRTATTSRKINLDSKSSASSTPFVTAPGTPIVEKKLVGTSSQATSSGPLSFSQQKVTKEQIVDPTTGTFKMYWLDFAEVNNTLVLFGKIRLLDGNNVSAMLQIDGMYRELFFLPREGKTPTEIHEEIIPLLMEKYGLDNIRAKPEHMKYAFELPGIPHEADYLKILLPYNTPKNSRDLIPPDLSSETFHHVFGGNANIFESFVVQNKIMGPCWLEIKDGDFNALQNASHCAVEVAVNRPQNVKPIDMKDMPELNCTSIAIQTVMNPKQNKQEIVSITLGTYKGLNLDSPIPEDLQPNDIVTLVRPPQGTSFPPGLSTLAKQKMGGQVRLFNNEKTLLACLCAMIKVIDPDVLIGHRLEGVYLDVLVHRLHEFNIPTFSTIGRRVRKSWPDKFGKTNSGLTHLFIKDIMSGRLICDIGNEMGQSLTPKCQNWDLAEMYQVTCQRDHKPLEINYQNPQYQEDVNLMTMALQENATNCKIAAEVSFRIQMLSLTKQLTNLAGNAWSQTLGGTRAGRNEYILLHEFSRNGYIVPDKETQKMRIQRMKNNDGNDENETNSSSKKSKYQGGLVFEPEKGLHTNYVLVMDFNSLYPSIIQEFNICFTTVERDVENSDELPEVPSSDMAQGVLPRLLANLVERRREVKKIMKTESDPHKRIQCDIRQQALKLTANSMYGCLGYVNSRFYARPLAMLVTNKGREILMNTRQLAESMNLVVVYGDTDSVMIDTGCDNYHDAIKIGQNFKTLVNERYKLLEIDIDNVFKKLLLHAKKKYAALNVSLNKEGREETVLEVKGLDMKRREFCPLSRDISIHVLNTILSDKDPETALQEVYYYLEDMREKIEKNEIRIDKYKINTKLSKDPSAYPGGKNMPAVQVALRMRKTGRMVKAGTVITFVITKQEENEDGETTGAPSVAERAYALHEVMMKGNNLKPDPEYYLEKQIFAPVERLLERIDSFDTVRLISALGLDSKKYLRHGGPDGHGNMIEGLQPLETTISDMERFKDSSSLVFNCPNCSQKFPYGGIVASNYYQHCFNGLQCKMCQHIFTPLAMTCQVERAIRSHISLYYAGWLQCDDATCGNVTRQLSVFGKRCLNEGCTGVMHYKYTDKQLYNQLLFFDSLFNCEKIKKQELKPLYLEGDKDFPAERLSETSINALTEQNRELLEMNRAIVQKYLSDCGRRYVDMATIFEFMN</sequence>
<evidence type="ECO:0000256" key="3">
    <source>
        <dbReference type="ARBA" id="ARBA00022679"/>
    </source>
</evidence>
<dbReference type="NCBIfam" id="TIGR00592">
    <property type="entry name" value="pol2"/>
    <property type="match status" value="1"/>
</dbReference>
<dbReference type="EMBL" id="JBEVYD010000012">
    <property type="protein sequence ID" value="KAL3229057.1"/>
    <property type="molecule type" value="Genomic_DNA"/>
</dbReference>
<dbReference type="CDD" id="cd05532">
    <property type="entry name" value="POLBc_alpha"/>
    <property type="match status" value="1"/>
</dbReference>
<dbReference type="Pfam" id="PF08996">
    <property type="entry name" value="zf-DNA_Pol"/>
    <property type="match status" value="1"/>
</dbReference>
<dbReference type="SUPFAM" id="SSF53098">
    <property type="entry name" value="Ribonuclease H-like"/>
    <property type="match status" value="1"/>
</dbReference>
<dbReference type="SMART" id="SM00486">
    <property type="entry name" value="POLBc"/>
    <property type="match status" value="1"/>
</dbReference>
<keyword evidence="4 12" id="KW-0548">Nucleotidyltransferase</keyword>
<evidence type="ECO:0000256" key="9">
    <source>
        <dbReference type="ARBA" id="ARBA00022932"/>
    </source>
</evidence>
<feature type="domain" description="DNA-directed DNA polymerase family B exonuclease" evidence="15">
    <location>
        <begin position="457"/>
        <end position="703"/>
    </location>
</feature>
<evidence type="ECO:0000256" key="12">
    <source>
        <dbReference type="RuleBase" id="RU000442"/>
    </source>
</evidence>
<feature type="region of interest" description="Disordered" evidence="13">
    <location>
        <begin position="67"/>
        <end position="100"/>
    </location>
</feature>
<dbReference type="Pfam" id="PF00136">
    <property type="entry name" value="DNA_pol_B"/>
    <property type="match status" value="1"/>
</dbReference>
<keyword evidence="7" id="KW-0863">Zinc-finger</keyword>
<evidence type="ECO:0000259" key="16">
    <source>
        <dbReference type="Pfam" id="PF08996"/>
    </source>
</evidence>
<keyword evidence="10 12" id="KW-0238">DNA-binding</keyword>
<dbReference type="Pfam" id="PF12254">
    <property type="entry name" value="DNA_pol_alpha_N"/>
    <property type="match status" value="1"/>
</dbReference>
<evidence type="ECO:0000256" key="2">
    <source>
        <dbReference type="ARBA" id="ARBA00005755"/>
    </source>
</evidence>
<dbReference type="SUPFAM" id="SSF56672">
    <property type="entry name" value="DNA/RNA polymerases"/>
    <property type="match status" value="1"/>
</dbReference>
<dbReference type="InterPro" id="IPR006133">
    <property type="entry name" value="DNA-dir_DNA_pol_B_exonuc"/>
</dbReference>
<evidence type="ECO:0000256" key="7">
    <source>
        <dbReference type="ARBA" id="ARBA00022771"/>
    </source>
</evidence>
<dbReference type="PROSITE" id="PS00116">
    <property type="entry name" value="DNA_POLYMERASE_B"/>
    <property type="match status" value="1"/>
</dbReference>
<dbReference type="Gene3D" id="3.30.420.10">
    <property type="entry name" value="Ribonuclease H-like superfamily/Ribonuclease H"/>
    <property type="match status" value="1"/>
</dbReference>
<dbReference type="InterPro" id="IPR045846">
    <property type="entry name" value="POLBc_alpha"/>
</dbReference>
<proteinExistence type="inferred from homology"/>
<dbReference type="Gene3D" id="1.10.132.60">
    <property type="entry name" value="DNA polymerase family B, C-terminal domain"/>
    <property type="match status" value="1"/>
</dbReference>
<evidence type="ECO:0000256" key="1">
    <source>
        <dbReference type="ARBA" id="ARBA00004123"/>
    </source>
</evidence>
<evidence type="ECO:0000256" key="10">
    <source>
        <dbReference type="ARBA" id="ARBA00023125"/>
    </source>
</evidence>
<dbReference type="Gene3D" id="2.40.50.730">
    <property type="match status" value="1"/>
</dbReference>
<dbReference type="InterPro" id="IPR043502">
    <property type="entry name" value="DNA/RNA_pol_sf"/>
</dbReference>
<dbReference type="InterPro" id="IPR006172">
    <property type="entry name" value="DNA-dir_DNA_pol_B"/>
</dbReference>
<dbReference type="InterPro" id="IPR023211">
    <property type="entry name" value="DNA_pol_palm_dom_sf"/>
</dbReference>
<dbReference type="InterPro" id="IPR024647">
    <property type="entry name" value="DNA_pol_a_cat_su_N"/>
</dbReference>
<comment type="catalytic activity">
    <reaction evidence="12">
        <text>DNA(n) + a 2'-deoxyribonucleoside 5'-triphosphate = DNA(n+1) + diphosphate</text>
        <dbReference type="Rhea" id="RHEA:22508"/>
        <dbReference type="Rhea" id="RHEA-COMP:17339"/>
        <dbReference type="Rhea" id="RHEA-COMP:17340"/>
        <dbReference type="ChEBI" id="CHEBI:33019"/>
        <dbReference type="ChEBI" id="CHEBI:61560"/>
        <dbReference type="ChEBI" id="CHEBI:173112"/>
        <dbReference type="EC" id="2.7.7.7"/>
    </reaction>
</comment>
<comment type="caution">
    <text evidence="18">The sequence shown here is derived from an EMBL/GenBank/DDBJ whole genome shotgun (WGS) entry which is preliminary data.</text>
</comment>
<accession>A0ABR4NML8</accession>
<keyword evidence="5 12" id="KW-0235">DNA replication</keyword>
<evidence type="ECO:0000256" key="4">
    <source>
        <dbReference type="ARBA" id="ARBA00022695"/>
    </source>
</evidence>
<dbReference type="InterPro" id="IPR015088">
    <property type="entry name" value="Znf_DNA-dir_DNA_pol_B_alpha"/>
</dbReference>
<dbReference type="PANTHER" id="PTHR45861">
    <property type="entry name" value="DNA POLYMERASE ALPHA CATALYTIC SUBUNIT"/>
    <property type="match status" value="1"/>
</dbReference>
<dbReference type="InterPro" id="IPR006134">
    <property type="entry name" value="DNA-dir_DNA_pol_B_multi_dom"/>
</dbReference>
<feature type="compositionally biased region" description="Polar residues" evidence="13">
    <location>
        <begin position="193"/>
        <end position="204"/>
    </location>
</feature>
<dbReference type="Gene3D" id="3.90.1600.10">
    <property type="entry name" value="Palm domain of DNA polymerase"/>
    <property type="match status" value="2"/>
</dbReference>
<feature type="region of interest" description="Disordered" evidence="13">
    <location>
        <begin position="810"/>
        <end position="829"/>
    </location>
</feature>
<reference evidence="18 19" key="1">
    <citation type="submission" date="2024-05" db="EMBL/GenBank/DDBJ databases">
        <title>Long read based assembly of the Candida bracarensis genome reveals expanded adhesin content.</title>
        <authorList>
            <person name="Marcet-Houben M."/>
            <person name="Ksiezopolska E."/>
            <person name="Gabaldon T."/>
        </authorList>
    </citation>
    <scope>NUCLEOTIDE SEQUENCE [LARGE SCALE GENOMIC DNA]</scope>
    <source>
        <strain evidence="18 19">CBM6</strain>
    </source>
</reference>
<keyword evidence="6" id="KW-0479">Metal-binding</keyword>
<dbReference type="Gene3D" id="1.10.3200.20">
    <property type="entry name" value="DNA Polymerase alpha, zinc finger"/>
    <property type="match status" value="1"/>
</dbReference>
<feature type="domain" description="DNA polymerase alpha catalytic subunit N-terminal" evidence="17">
    <location>
        <begin position="9"/>
        <end position="73"/>
    </location>
</feature>
<keyword evidence="9 12" id="KW-0239">DNA-directed DNA polymerase</keyword>
<evidence type="ECO:0000259" key="14">
    <source>
        <dbReference type="Pfam" id="PF00136"/>
    </source>
</evidence>
<feature type="domain" description="DNA-directed DNA polymerase family B multifunctional" evidence="14">
    <location>
        <begin position="768"/>
        <end position="1215"/>
    </location>
</feature>
<dbReference type="Proteomes" id="UP001623330">
    <property type="component" value="Unassembled WGS sequence"/>
</dbReference>
<keyword evidence="8" id="KW-0862">Zinc</keyword>
<dbReference type="PANTHER" id="PTHR45861:SF1">
    <property type="entry name" value="DNA POLYMERASE ALPHA CATALYTIC SUBUNIT"/>
    <property type="match status" value="1"/>
</dbReference>
<keyword evidence="3 12" id="KW-0808">Transferase</keyword>
<evidence type="ECO:0000259" key="15">
    <source>
        <dbReference type="Pfam" id="PF03104"/>
    </source>
</evidence>
<evidence type="ECO:0000256" key="11">
    <source>
        <dbReference type="ARBA" id="ARBA00023242"/>
    </source>
</evidence>
<keyword evidence="11" id="KW-0539">Nucleus</keyword>
<dbReference type="InterPro" id="IPR036397">
    <property type="entry name" value="RNaseH_sf"/>
</dbReference>
<dbReference type="InterPro" id="IPR038256">
    <property type="entry name" value="Pol_alpha_znc_sf"/>
</dbReference>
<dbReference type="InterPro" id="IPR042087">
    <property type="entry name" value="DNA_pol_B_thumb"/>
</dbReference>
<evidence type="ECO:0000256" key="13">
    <source>
        <dbReference type="SAM" id="MobiDB-lite"/>
    </source>
</evidence>
<protein>
    <recommendedName>
        <fullName evidence="12">DNA polymerase</fullName>
        <ecNumber evidence="12">2.7.7.7</ecNumber>
    </recommendedName>
</protein>
<evidence type="ECO:0000313" key="18">
    <source>
        <dbReference type="EMBL" id="KAL3229057.1"/>
    </source>
</evidence>
<dbReference type="PRINTS" id="PR00106">
    <property type="entry name" value="DNAPOLB"/>
</dbReference>
<dbReference type="Pfam" id="PF03104">
    <property type="entry name" value="DNA_pol_B_exo1"/>
    <property type="match status" value="1"/>
</dbReference>
<evidence type="ECO:0000313" key="19">
    <source>
        <dbReference type="Proteomes" id="UP001623330"/>
    </source>
</evidence>
<dbReference type="CDD" id="cd05776">
    <property type="entry name" value="DNA_polB_alpha_exo"/>
    <property type="match status" value="1"/>
</dbReference>
<evidence type="ECO:0000256" key="8">
    <source>
        <dbReference type="ARBA" id="ARBA00022833"/>
    </source>
</evidence>
<comment type="similarity">
    <text evidence="2 12">Belongs to the DNA polymerase type-B family.</text>
</comment>